<reference evidence="8" key="1">
    <citation type="submission" date="2016-04" db="EMBL/GenBank/DDBJ databases">
        <title>Cephalotus genome sequencing.</title>
        <authorList>
            <person name="Fukushima K."/>
            <person name="Hasebe M."/>
            <person name="Fang X."/>
        </authorList>
    </citation>
    <scope>NUCLEOTIDE SEQUENCE [LARGE SCALE GENOMIC DNA]</scope>
    <source>
        <strain evidence="8">cv. St1</strain>
    </source>
</reference>
<evidence type="ECO:0000313" key="7">
    <source>
        <dbReference type="EMBL" id="GAV63763.1"/>
    </source>
</evidence>
<comment type="similarity">
    <text evidence="2">Belongs to the tetraspanin (TM4SF) family.</text>
</comment>
<evidence type="ECO:0000256" key="1">
    <source>
        <dbReference type="ARBA" id="ARBA00004141"/>
    </source>
</evidence>
<dbReference type="OrthoDB" id="672773at2759"/>
<keyword evidence="3 6" id="KW-0812">Transmembrane</keyword>
<dbReference type="Pfam" id="PF00335">
    <property type="entry name" value="Tetraspanin"/>
    <property type="match status" value="1"/>
</dbReference>
<gene>
    <name evidence="7" type="ORF">CFOL_v3_07281</name>
</gene>
<keyword evidence="5 6" id="KW-0472">Membrane</keyword>
<dbReference type="Proteomes" id="UP000187406">
    <property type="component" value="Unassembled WGS sequence"/>
</dbReference>
<dbReference type="PANTHER" id="PTHR32191">
    <property type="entry name" value="TETRASPANIN-8-RELATED"/>
    <property type="match status" value="1"/>
</dbReference>
<keyword evidence="4 6" id="KW-1133">Transmembrane helix</keyword>
<evidence type="ECO:0000256" key="5">
    <source>
        <dbReference type="ARBA" id="ARBA00023136"/>
    </source>
</evidence>
<organism evidence="7 8">
    <name type="scientific">Cephalotus follicularis</name>
    <name type="common">Albany pitcher plant</name>
    <dbReference type="NCBI Taxonomy" id="3775"/>
    <lineage>
        <taxon>Eukaryota</taxon>
        <taxon>Viridiplantae</taxon>
        <taxon>Streptophyta</taxon>
        <taxon>Embryophyta</taxon>
        <taxon>Tracheophyta</taxon>
        <taxon>Spermatophyta</taxon>
        <taxon>Magnoliopsida</taxon>
        <taxon>eudicotyledons</taxon>
        <taxon>Gunneridae</taxon>
        <taxon>Pentapetalae</taxon>
        <taxon>rosids</taxon>
        <taxon>fabids</taxon>
        <taxon>Oxalidales</taxon>
        <taxon>Cephalotaceae</taxon>
        <taxon>Cephalotus</taxon>
    </lineage>
</organism>
<evidence type="ECO:0000256" key="2">
    <source>
        <dbReference type="ARBA" id="ARBA00006840"/>
    </source>
</evidence>
<dbReference type="InParanoid" id="A0A1Q3B7M9"/>
<protein>
    <submittedName>
        <fullName evidence="7">Tetraspannin domain-containing protein</fullName>
    </submittedName>
</protein>
<name>A0A1Q3B7M9_CEPFO</name>
<dbReference type="GO" id="GO:0009734">
    <property type="term" value="P:auxin-activated signaling pathway"/>
    <property type="evidence" value="ECO:0007669"/>
    <property type="project" value="InterPro"/>
</dbReference>
<feature type="transmembrane region" description="Helical" evidence="6">
    <location>
        <begin position="43"/>
        <end position="63"/>
    </location>
</feature>
<comment type="subcellular location">
    <subcellularLocation>
        <location evidence="1">Membrane</location>
        <topology evidence="1">Multi-pass membrane protein</topology>
    </subcellularLocation>
</comment>
<accession>A0A1Q3B7M9</accession>
<feature type="non-terminal residue" evidence="7">
    <location>
        <position position="250"/>
    </location>
</feature>
<evidence type="ECO:0000313" key="8">
    <source>
        <dbReference type="Proteomes" id="UP000187406"/>
    </source>
</evidence>
<dbReference type="InterPro" id="IPR044991">
    <property type="entry name" value="TET_plant"/>
</dbReference>
<proteinExistence type="inferred from homology"/>
<dbReference type="InterPro" id="IPR018499">
    <property type="entry name" value="Tetraspanin/Peripherin"/>
</dbReference>
<feature type="transmembrane region" description="Helical" evidence="6">
    <location>
        <begin position="7"/>
        <end position="31"/>
    </location>
</feature>
<feature type="transmembrane region" description="Helical" evidence="6">
    <location>
        <begin position="75"/>
        <end position="97"/>
    </location>
</feature>
<evidence type="ECO:0000256" key="3">
    <source>
        <dbReference type="ARBA" id="ARBA00022692"/>
    </source>
</evidence>
<dbReference type="GO" id="GO:0016020">
    <property type="term" value="C:membrane"/>
    <property type="evidence" value="ECO:0007669"/>
    <property type="project" value="UniProtKB-SubCell"/>
</dbReference>
<comment type="caution">
    <text evidence="7">The sequence shown here is derived from an EMBL/GenBank/DDBJ whole genome shotgun (WGS) entry which is preliminary data.</text>
</comment>
<feature type="transmembrane region" description="Helical" evidence="6">
    <location>
        <begin position="222"/>
        <end position="244"/>
    </location>
</feature>
<evidence type="ECO:0000256" key="4">
    <source>
        <dbReference type="ARBA" id="ARBA00022989"/>
    </source>
</evidence>
<sequence>MARVSNFILGFLNSCSLLVGLVAVAMSLYFHFHGGNECQKATLKAPLLITGIILFFLSLLGLMGSCCMVSFVMGCYLLVIFLLIVAFFALTCFVFLVTNAGVVQAASRIGIKVNFLQEKNLIEENWDKITSCLIDYHVCTRLDKDHNIKEKKLSPIQSGCCMPPTSCGFKYKNSTFWIVPKSGPAVKDSDCTTWRNEQEILCYKCESCKNGFLLSVHKEWRLLSILSAALTLFTIVVYSIVCYAKRNNQS</sequence>
<dbReference type="STRING" id="3775.A0A1Q3B7M9"/>
<dbReference type="AlphaFoldDB" id="A0A1Q3B7M9"/>
<dbReference type="EMBL" id="BDDD01000320">
    <property type="protein sequence ID" value="GAV63763.1"/>
    <property type="molecule type" value="Genomic_DNA"/>
</dbReference>
<evidence type="ECO:0000256" key="6">
    <source>
        <dbReference type="SAM" id="Phobius"/>
    </source>
</evidence>
<keyword evidence="8" id="KW-1185">Reference proteome</keyword>